<proteinExistence type="predicted"/>
<name>A0A813I3M4_POLGL</name>
<reference evidence="2" key="1">
    <citation type="submission" date="2021-02" db="EMBL/GenBank/DDBJ databases">
        <authorList>
            <person name="Dougan E. K."/>
            <person name="Rhodes N."/>
            <person name="Thang M."/>
            <person name="Chan C."/>
        </authorList>
    </citation>
    <scope>NUCLEOTIDE SEQUENCE</scope>
</reference>
<evidence type="ECO:0000256" key="1">
    <source>
        <dbReference type="SAM" id="MobiDB-lite"/>
    </source>
</evidence>
<accession>A0A813I3M4</accession>
<protein>
    <submittedName>
        <fullName evidence="2">Uncharacterized protein</fullName>
    </submittedName>
</protein>
<comment type="caution">
    <text evidence="2">The sequence shown here is derived from an EMBL/GenBank/DDBJ whole genome shotgun (WGS) entry which is preliminary data.</text>
</comment>
<feature type="region of interest" description="Disordered" evidence="1">
    <location>
        <begin position="100"/>
        <end position="122"/>
    </location>
</feature>
<feature type="non-terminal residue" evidence="2">
    <location>
        <position position="1"/>
    </location>
</feature>
<evidence type="ECO:0000313" key="3">
    <source>
        <dbReference type="Proteomes" id="UP000626109"/>
    </source>
</evidence>
<sequence length="122" mass="14128">VPPLVDLMAAERRFMRYDEAAFASEAASAVEERKKLRQKFERLSEFDVLFELNDEAYEESDKGPESSILWQMQEQALLDCIPACPNHVIQITDLSKQQQNNKQIKTSKELQQQHNKQITTVC</sequence>
<organism evidence="2 3">
    <name type="scientific">Polarella glacialis</name>
    <name type="common">Dinoflagellate</name>
    <dbReference type="NCBI Taxonomy" id="89957"/>
    <lineage>
        <taxon>Eukaryota</taxon>
        <taxon>Sar</taxon>
        <taxon>Alveolata</taxon>
        <taxon>Dinophyceae</taxon>
        <taxon>Suessiales</taxon>
        <taxon>Suessiaceae</taxon>
        <taxon>Polarella</taxon>
    </lineage>
</organism>
<evidence type="ECO:0000313" key="2">
    <source>
        <dbReference type="EMBL" id="CAE8644302.1"/>
    </source>
</evidence>
<gene>
    <name evidence="2" type="ORF">PGLA2088_LOCUS2944</name>
</gene>
<dbReference type="AlphaFoldDB" id="A0A813I3M4"/>
<dbReference type="EMBL" id="CAJNNW010002477">
    <property type="protein sequence ID" value="CAE8644302.1"/>
    <property type="molecule type" value="Genomic_DNA"/>
</dbReference>
<dbReference type="Proteomes" id="UP000626109">
    <property type="component" value="Unassembled WGS sequence"/>
</dbReference>